<dbReference type="InterPro" id="IPR022792">
    <property type="entry name" value="T2SS_protein-GspN"/>
</dbReference>
<keyword evidence="4" id="KW-0813">Transport</keyword>
<accession>A0A3M6QKQ0</accession>
<evidence type="ECO:0000256" key="1">
    <source>
        <dbReference type="ARBA" id="ARBA00004533"/>
    </source>
</evidence>
<keyword evidence="9" id="KW-0472">Membrane</keyword>
<keyword evidence="6" id="KW-0997">Cell inner membrane</keyword>
<sequence>MRQRVRPQRAAAAASRTPGLRRWAVLGALLGMLLALLLFAPARWLAAAVAAASGQQVLLQDARGTVWNGTAQLVLSGGTGSRDQMVLPGHLDWRIRPAWLGADVHLLPDCCASAPLAARLRLGWQRVAVTVEDHASQWPASLLQGLGAPWNTLQLDGTLTLQLRQFGWQSVQGRDLLRGTAELSLRNASSSLTTIRPMGSYRLIMRGAETVELTLSTDAGPLQLSGSGQWQGGRLRFAGEASAAPEHLPALSNLLSLLGRRDGPRAILNF</sequence>
<evidence type="ECO:0000313" key="11">
    <source>
        <dbReference type="EMBL" id="RMX03079.1"/>
    </source>
</evidence>
<evidence type="ECO:0000256" key="8">
    <source>
        <dbReference type="ARBA" id="ARBA00022927"/>
    </source>
</evidence>
<dbReference type="Pfam" id="PF01203">
    <property type="entry name" value="T2SSN"/>
    <property type="match status" value="1"/>
</dbReference>
<evidence type="ECO:0000256" key="7">
    <source>
        <dbReference type="ARBA" id="ARBA00022692"/>
    </source>
</evidence>
<evidence type="ECO:0000256" key="6">
    <source>
        <dbReference type="ARBA" id="ARBA00022519"/>
    </source>
</evidence>
<keyword evidence="7" id="KW-0812">Transmembrane</keyword>
<name>A0A3M6QKQ0_9BURK</name>
<dbReference type="AlphaFoldDB" id="A0A3M6QKQ0"/>
<reference evidence="11 12" key="1">
    <citation type="submission" date="2018-10" db="EMBL/GenBank/DDBJ databases">
        <title>Draft genome of Cortibacter populi DSM10536.</title>
        <authorList>
            <person name="Bernier A.-M."/>
            <person name="Bernard K."/>
        </authorList>
    </citation>
    <scope>NUCLEOTIDE SEQUENCE [LARGE SCALE GENOMIC DNA]</scope>
    <source>
        <strain evidence="11 12">DSM 105136</strain>
    </source>
</reference>
<proteinExistence type="inferred from homology"/>
<organism evidence="11 12">
    <name type="scientific">Corticibacter populi</name>
    <dbReference type="NCBI Taxonomy" id="1550736"/>
    <lineage>
        <taxon>Bacteria</taxon>
        <taxon>Pseudomonadati</taxon>
        <taxon>Pseudomonadota</taxon>
        <taxon>Betaproteobacteria</taxon>
        <taxon>Burkholderiales</taxon>
        <taxon>Comamonadaceae</taxon>
        <taxon>Corticibacter</taxon>
    </lineage>
</organism>
<dbReference type="GO" id="GO:0015627">
    <property type="term" value="C:type II protein secretion system complex"/>
    <property type="evidence" value="ECO:0007669"/>
    <property type="project" value="InterPro"/>
</dbReference>
<dbReference type="GO" id="GO:0015628">
    <property type="term" value="P:protein secretion by the type II secretion system"/>
    <property type="evidence" value="ECO:0007669"/>
    <property type="project" value="InterPro"/>
</dbReference>
<evidence type="ECO:0000256" key="4">
    <source>
        <dbReference type="ARBA" id="ARBA00022448"/>
    </source>
</evidence>
<comment type="subcellular location">
    <subcellularLocation>
        <location evidence="1">Cell inner membrane</location>
    </subcellularLocation>
</comment>
<dbReference type="Proteomes" id="UP000278006">
    <property type="component" value="Unassembled WGS sequence"/>
</dbReference>
<dbReference type="OrthoDB" id="8558191at2"/>
<protein>
    <recommendedName>
        <fullName evidence="3">Type II secretion system protein N</fullName>
    </recommendedName>
    <alternativeName>
        <fullName evidence="10">General secretion pathway protein N</fullName>
    </alternativeName>
</protein>
<keyword evidence="5" id="KW-1003">Cell membrane</keyword>
<evidence type="ECO:0000256" key="9">
    <source>
        <dbReference type="ARBA" id="ARBA00023136"/>
    </source>
</evidence>
<evidence type="ECO:0000256" key="5">
    <source>
        <dbReference type="ARBA" id="ARBA00022475"/>
    </source>
</evidence>
<gene>
    <name evidence="11" type="ORF">D8I35_17630</name>
</gene>
<evidence type="ECO:0000256" key="2">
    <source>
        <dbReference type="ARBA" id="ARBA00007208"/>
    </source>
</evidence>
<dbReference type="EMBL" id="RDQO01000007">
    <property type="protein sequence ID" value="RMX03079.1"/>
    <property type="molecule type" value="Genomic_DNA"/>
</dbReference>
<evidence type="ECO:0000256" key="3">
    <source>
        <dbReference type="ARBA" id="ARBA00021563"/>
    </source>
</evidence>
<dbReference type="GO" id="GO:0005886">
    <property type="term" value="C:plasma membrane"/>
    <property type="evidence" value="ECO:0007669"/>
    <property type="project" value="UniProtKB-SubCell"/>
</dbReference>
<comment type="similarity">
    <text evidence="2">Belongs to the GSP N family.</text>
</comment>
<comment type="caution">
    <text evidence="11">The sequence shown here is derived from an EMBL/GenBank/DDBJ whole genome shotgun (WGS) entry which is preliminary data.</text>
</comment>
<keyword evidence="12" id="KW-1185">Reference proteome</keyword>
<keyword evidence="8" id="KW-0653">Protein transport</keyword>
<evidence type="ECO:0000256" key="10">
    <source>
        <dbReference type="ARBA" id="ARBA00030772"/>
    </source>
</evidence>
<evidence type="ECO:0000313" key="12">
    <source>
        <dbReference type="Proteomes" id="UP000278006"/>
    </source>
</evidence>